<protein>
    <recommendedName>
        <fullName evidence="2">DDE Tnp4 domain-containing protein</fullName>
    </recommendedName>
</protein>
<dbReference type="OrthoDB" id="117904at2759"/>
<dbReference type="EMBL" id="KI913171">
    <property type="protein sequence ID" value="ETV69954.1"/>
    <property type="molecule type" value="Genomic_DNA"/>
</dbReference>
<dbReference type="STRING" id="112090.W4FSW9"/>
<proteinExistence type="predicted"/>
<evidence type="ECO:0008006" key="2">
    <source>
        <dbReference type="Google" id="ProtNLM"/>
    </source>
</evidence>
<reference evidence="1" key="1">
    <citation type="submission" date="2013-12" db="EMBL/GenBank/DDBJ databases">
        <title>The Genome Sequence of Aphanomyces astaci APO3.</title>
        <authorList>
            <consortium name="The Broad Institute Genomics Platform"/>
            <person name="Russ C."/>
            <person name="Tyler B."/>
            <person name="van West P."/>
            <person name="Dieguez-Uribeondo J."/>
            <person name="Young S.K."/>
            <person name="Zeng Q."/>
            <person name="Gargeya S."/>
            <person name="Fitzgerald M."/>
            <person name="Abouelleil A."/>
            <person name="Alvarado L."/>
            <person name="Chapman S.B."/>
            <person name="Gainer-Dewar J."/>
            <person name="Goldberg J."/>
            <person name="Griggs A."/>
            <person name="Gujja S."/>
            <person name="Hansen M."/>
            <person name="Howarth C."/>
            <person name="Imamovic A."/>
            <person name="Ireland A."/>
            <person name="Larimer J."/>
            <person name="McCowan C."/>
            <person name="Murphy C."/>
            <person name="Pearson M."/>
            <person name="Poon T.W."/>
            <person name="Priest M."/>
            <person name="Roberts A."/>
            <person name="Saif S."/>
            <person name="Shea T."/>
            <person name="Sykes S."/>
            <person name="Wortman J."/>
            <person name="Nusbaum C."/>
            <person name="Birren B."/>
        </authorList>
    </citation>
    <scope>NUCLEOTIDE SEQUENCE [LARGE SCALE GENOMIC DNA]</scope>
    <source>
        <strain evidence="1">APO3</strain>
    </source>
</reference>
<gene>
    <name evidence="1" type="ORF">H257_14541</name>
</gene>
<evidence type="ECO:0000313" key="1">
    <source>
        <dbReference type="EMBL" id="ETV69954.1"/>
    </source>
</evidence>
<dbReference type="VEuPathDB" id="FungiDB:H257_14541"/>
<dbReference type="GeneID" id="20816537"/>
<dbReference type="RefSeq" id="XP_009840692.1">
    <property type="nucleotide sequence ID" value="XM_009842390.1"/>
</dbReference>
<name>W4FSW9_APHAT</name>
<organism evidence="1">
    <name type="scientific">Aphanomyces astaci</name>
    <name type="common">Crayfish plague agent</name>
    <dbReference type="NCBI Taxonomy" id="112090"/>
    <lineage>
        <taxon>Eukaryota</taxon>
        <taxon>Sar</taxon>
        <taxon>Stramenopiles</taxon>
        <taxon>Oomycota</taxon>
        <taxon>Saprolegniomycetes</taxon>
        <taxon>Saprolegniales</taxon>
        <taxon>Verrucalvaceae</taxon>
        <taxon>Aphanomyces</taxon>
    </lineage>
</organism>
<dbReference type="AlphaFoldDB" id="W4FSW9"/>
<accession>W4FSW9</accession>
<sequence>MLGDRQYEQWFLLNLRCNQATFVEIVAWFRSVQAPTTPRKSVHSMEKKAGGVFGMSKSRCICVVHHMVDILTNRASTWINLPSTLDAWAQVELGFFKKQQIPGIVGAVDGTLIDIQRPADYDGFYNRNGDPSLNVQAVVDADLRFISVDI</sequence>